<dbReference type="Proteomes" id="UP000626092">
    <property type="component" value="Unassembled WGS sequence"/>
</dbReference>
<evidence type="ECO:0000313" key="3">
    <source>
        <dbReference type="Proteomes" id="UP000626092"/>
    </source>
</evidence>
<dbReference type="PANTHER" id="PTHR33401:SF2">
    <property type="entry name" value="OS03G0138400 PROTEIN"/>
    <property type="match status" value="1"/>
</dbReference>
<comment type="caution">
    <text evidence="2">The sequence shown here is derived from an EMBL/GenBank/DDBJ whole genome shotgun (WGS) entry which is preliminary data.</text>
</comment>
<accession>A0A834HCW0</accession>
<gene>
    <name evidence="2" type="ORF">RHSIM_Rhsim02G0042800</name>
</gene>
<dbReference type="OrthoDB" id="773814at2759"/>
<evidence type="ECO:0000313" key="2">
    <source>
        <dbReference type="EMBL" id="KAF7149886.1"/>
    </source>
</evidence>
<dbReference type="EMBL" id="WJXA01000002">
    <property type="protein sequence ID" value="KAF7149886.1"/>
    <property type="molecule type" value="Genomic_DNA"/>
</dbReference>
<reference evidence="2" key="1">
    <citation type="submission" date="2019-11" db="EMBL/GenBank/DDBJ databases">
        <authorList>
            <person name="Liu Y."/>
            <person name="Hou J."/>
            <person name="Li T.-Q."/>
            <person name="Guan C.-H."/>
            <person name="Wu X."/>
            <person name="Wu H.-Z."/>
            <person name="Ling F."/>
            <person name="Zhang R."/>
            <person name="Shi X.-G."/>
            <person name="Ren J.-P."/>
            <person name="Chen E.-F."/>
            <person name="Sun J.-M."/>
        </authorList>
    </citation>
    <scope>NUCLEOTIDE SEQUENCE</scope>
    <source>
        <strain evidence="2">Adult_tree_wgs_1</strain>
        <tissue evidence="2">Leaves</tissue>
    </source>
</reference>
<protein>
    <submittedName>
        <fullName evidence="2">Uncharacterized protein</fullName>
    </submittedName>
</protein>
<evidence type="ECO:0000256" key="1">
    <source>
        <dbReference type="SAM" id="MobiDB-lite"/>
    </source>
</evidence>
<organism evidence="2 3">
    <name type="scientific">Rhododendron simsii</name>
    <name type="common">Sims's rhododendron</name>
    <dbReference type="NCBI Taxonomy" id="118357"/>
    <lineage>
        <taxon>Eukaryota</taxon>
        <taxon>Viridiplantae</taxon>
        <taxon>Streptophyta</taxon>
        <taxon>Embryophyta</taxon>
        <taxon>Tracheophyta</taxon>
        <taxon>Spermatophyta</taxon>
        <taxon>Magnoliopsida</taxon>
        <taxon>eudicotyledons</taxon>
        <taxon>Gunneridae</taxon>
        <taxon>Pentapetalae</taxon>
        <taxon>asterids</taxon>
        <taxon>Ericales</taxon>
        <taxon>Ericaceae</taxon>
        <taxon>Ericoideae</taxon>
        <taxon>Rhodoreae</taxon>
        <taxon>Rhododendron</taxon>
    </lineage>
</organism>
<proteinExistence type="predicted"/>
<name>A0A834HCW0_RHOSS</name>
<sequence>MGWGPSTQTLANRSRRHHVGNPSSDAALFEPHLVIVQTLATSIAIASSAAAKMPSPLPSPPPQKSIAEQCHHSLIRAPPQKGISSMDKRAKDFGNVKSSSKVKPLLSVGSEKIQLNGEIEGDEEKVSLLPPRRGGMSKSPGKPRLKVQWNDKDGSKLAEVVEFQRSDASDSDDEDSDSCICAIM</sequence>
<dbReference type="AlphaFoldDB" id="A0A834HCW0"/>
<feature type="region of interest" description="Disordered" evidence="1">
    <location>
        <begin position="1"/>
        <end position="25"/>
    </location>
</feature>
<feature type="region of interest" description="Disordered" evidence="1">
    <location>
        <begin position="120"/>
        <end position="151"/>
    </location>
</feature>
<dbReference type="PANTHER" id="PTHR33401">
    <property type="entry name" value="LIGHT-HARVESTING COMPLEX-LIKE PROTEIN OHP2, CHLOROPLASTIC"/>
    <property type="match status" value="1"/>
</dbReference>
<feature type="compositionally biased region" description="Polar residues" evidence="1">
    <location>
        <begin position="1"/>
        <end position="12"/>
    </location>
</feature>
<keyword evidence="3" id="KW-1185">Reference proteome</keyword>